<evidence type="ECO:0000313" key="2">
    <source>
        <dbReference type="EMBL" id="KIL66863.1"/>
    </source>
</evidence>
<gene>
    <name evidence="2" type="ORF">M378DRAFT_160389</name>
</gene>
<evidence type="ECO:0000313" key="3">
    <source>
        <dbReference type="Proteomes" id="UP000054549"/>
    </source>
</evidence>
<sequence>MAFCFSALFLPLSFQASTLCKRSYTTDYIQEIECLLKLWLRQCGFSMLSTLPSYGPGYGSISSSRLGTLVR</sequence>
<protein>
    <recommendedName>
        <fullName evidence="4">Secreted protein</fullName>
    </recommendedName>
</protein>
<keyword evidence="3" id="KW-1185">Reference proteome</keyword>
<accession>A0A0C2XDE5</accession>
<dbReference type="Proteomes" id="UP000054549">
    <property type="component" value="Unassembled WGS sequence"/>
</dbReference>
<feature type="chain" id="PRO_5002170750" description="Secreted protein" evidence="1">
    <location>
        <begin position="21"/>
        <end position="71"/>
    </location>
</feature>
<evidence type="ECO:0000256" key="1">
    <source>
        <dbReference type="SAM" id="SignalP"/>
    </source>
</evidence>
<reference evidence="2 3" key="1">
    <citation type="submission" date="2014-04" db="EMBL/GenBank/DDBJ databases">
        <title>Evolutionary Origins and Diversification of the Mycorrhizal Mutualists.</title>
        <authorList>
            <consortium name="DOE Joint Genome Institute"/>
            <consortium name="Mycorrhizal Genomics Consortium"/>
            <person name="Kohler A."/>
            <person name="Kuo A."/>
            <person name="Nagy L.G."/>
            <person name="Floudas D."/>
            <person name="Copeland A."/>
            <person name="Barry K.W."/>
            <person name="Cichocki N."/>
            <person name="Veneault-Fourrey C."/>
            <person name="LaButti K."/>
            <person name="Lindquist E.A."/>
            <person name="Lipzen A."/>
            <person name="Lundell T."/>
            <person name="Morin E."/>
            <person name="Murat C."/>
            <person name="Riley R."/>
            <person name="Ohm R."/>
            <person name="Sun H."/>
            <person name="Tunlid A."/>
            <person name="Henrissat B."/>
            <person name="Grigoriev I.V."/>
            <person name="Hibbett D.S."/>
            <person name="Martin F."/>
        </authorList>
    </citation>
    <scope>NUCLEOTIDE SEQUENCE [LARGE SCALE GENOMIC DNA]</scope>
    <source>
        <strain evidence="2 3">Koide BX008</strain>
    </source>
</reference>
<name>A0A0C2XDE5_AMAMK</name>
<evidence type="ECO:0008006" key="4">
    <source>
        <dbReference type="Google" id="ProtNLM"/>
    </source>
</evidence>
<proteinExistence type="predicted"/>
<dbReference type="AlphaFoldDB" id="A0A0C2XDE5"/>
<organism evidence="2 3">
    <name type="scientific">Amanita muscaria (strain Koide BX008)</name>
    <dbReference type="NCBI Taxonomy" id="946122"/>
    <lineage>
        <taxon>Eukaryota</taxon>
        <taxon>Fungi</taxon>
        <taxon>Dikarya</taxon>
        <taxon>Basidiomycota</taxon>
        <taxon>Agaricomycotina</taxon>
        <taxon>Agaricomycetes</taxon>
        <taxon>Agaricomycetidae</taxon>
        <taxon>Agaricales</taxon>
        <taxon>Pluteineae</taxon>
        <taxon>Amanitaceae</taxon>
        <taxon>Amanita</taxon>
    </lineage>
</organism>
<dbReference type="HOGENOM" id="CLU_2739476_0_0_1"/>
<dbReference type="InParanoid" id="A0A0C2XDE5"/>
<keyword evidence="1" id="KW-0732">Signal</keyword>
<feature type="signal peptide" evidence="1">
    <location>
        <begin position="1"/>
        <end position="20"/>
    </location>
</feature>
<dbReference type="EMBL" id="KN818234">
    <property type="protein sequence ID" value="KIL66863.1"/>
    <property type="molecule type" value="Genomic_DNA"/>
</dbReference>